<dbReference type="Proteomes" id="UP001280581">
    <property type="component" value="Unassembled WGS sequence"/>
</dbReference>
<reference evidence="1 2" key="1">
    <citation type="submission" date="2021-02" db="EMBL/GenBank/DDBJ databases">
        <title>Genome assembly of Pseudopithomyces chartarum.</title>
        <authorList>
            <person name="Jauregui R."/>
            <person name="Singh J."/>
            <person name="Voisey C."/>
        </authorList>
    </citation>
    <scope>NUCLEOTIDE SEQUENCE [LARGE SCALE GENOMIC DNA]</scope>
    <source>
        <strain evidence="1 2">AGR01</strain>
    </source>
</reference>
<proteinExistence type="predicted"/>
<sequence>MGSPDGLQAQGQAGLLDPLIKPLELQLGSTQYSQEYQKVRDLVALIMEYSIKKVRLYVFGDSTRLKNMKEYSPLRIIPRRQTVFKGLDTPVYLPTTNNEEQFRFFCAAQKLEQFCYPLLGASLVTVNVGILFDGVDHTENFIELPEINQFSPLVPTPPSNLAGIPLVHREQGIYPDHLLRPRTVVLPIITWTDRLSHGWVEQRMATFSYGKNNQFRDGRALKIEDVRQNLLCWNFHYNSTPDQLKIIKSKSGKRDIKKSVYWRVNTVGNKKSMV</sequence>
<protein>
    <submittedName>
        <fullName evidence="1">Uncharacterized protein</fullName>
    </submittedName>
</protein>
<keyword evidence="2" id="KW-1185">Reference proteome</keyword>
<name>A0AAN6M3Z9_9PLEO</name>
<organism evidence="1 2">
    <name type="scientific">Pseudopithomyces chartarum</name>
    <dbReference type="NCBI Taxonomy" id="1892770"/>
    <lineage>
        <taxon>Eukaryota</taxon>
        <taxon>Fungi</taxon>
        <taxon>Dikarya</taxon>
        <taxon>Ascomycota</taxon>
        <taxon>Pezizomycotina</taxon>
        <taxon>Dothideomycetes</taxon>
        <taxon>Pleosporomycetidae</taxon>
        <taxon>Pleosporales</taxon>
        <taxon>Massarineae</taxon>
        <taxon>Didymosphaeriaceae</taxon>
        <taxon>Pseudopithomyces</taxon>
    </lineage>
</organism>
<evidence type="ECO:0000313" key="2">
    <source>
        <dbReference type="Proteomes" id="UP001280581"/>
    </source>
</evidence>
<gene>
    <name evidence="1" type="ORF">GRF29_28g2458176</name>
</gene>
<dbReference type="AlphaFoldDB" id="A0AAN6M3Z9"/>
<evidence type="ECO:0000313" key="1">
    <source>
        <dbReference type="EMBL" id="KAK3214244.1"/>
    </source>
</evidence>
<accession>A0AAN6M3Z9</accession>
<dbReference type="EMBL" id="WVTA01000004">
    <property type="protein sequence ID" value="KAK3214244.1"/>
    <property type="molecule type" value="Genomic_DNA"/>
</dbReference>
<comment type="caution">
    <text evidence="1">The sequence shown here is derived from an EMBL/GenBank/DDBJ whole genome shotgun (WGS) entry which is preliminary data.</text>
</comment>